<dbReference type="Proteomes" id="UP000184520">
    <property type="component" value="Unassembled WGS sequence"/>
</dbReference>
<feature type="signal peptide" evidence="2">
    <location>
        <begin position="1"/>
        <end position="21"/>
    </location>
</feature>
<dbReference type="EMBL" id="FQWD01000001">
    <property type="protein sequence ID" value="SHF82308.1"/>
    <property type="molecule type" value="Genomic_DNA"/>
</dbReference>
<keyword evidence="4" id="KW-1185">Reference proteome</keyword>
<evidence type="ECO:0000313" key="4">
    <source>
        <dbReference type="Proteomes" id="UP000184520"/>
    </source>
</evidence>
<keyword evidence="2" id="KW-0732">Signal</keyword>
<dbReference type="STRING" id="634436.SAMN05216361_0525"/>
<proteinExistence type="predicted"/>
<evidence type="ECO:0000256" key="1">
    <source>
        <dbReference type="SAM" id="MobiDB-lite"/>
    </source>
</evidence>
<reference evidence="4" key="1">
    <citation type="submission" date="2016-11" db="EMBL/GenBank/DDBJ databases">
        <authorList>
            <person name="Varghese N."/>
            <person name="Submissions S."/>
        </authorList>
    </citation>
    <scope>NUCLEOTIDE SEQUENCE [LARGE SCALE GENOMIC DNA]</scope>
    <source>
        <strain evidence="4">CGMCC 1.8995</strain>
    </source>
</reference>
<name>A0A1M5ESR6_9ALTE</name>
<dbReference type="PANTHER" id="PTHR40269:SF1">
    <property type="entry name" value="OUTER MEMBRANE PROTEIN"/>
    <property type="match status" value="1"/>
</dbReference>
<dbReference type="PANTHER" id="PTHR40269">
    <property type="entry name" value="OUTER MEMBRANE PROTEIN-RELATED"/>
    <property type="match status" value="1"/>
</dbReference>
<dbReference type="Pfam" id="PF11737">
    <property type="entry name" value="DUF3300"/>
    <property type="match status" value="1"/>
</dbReference>
<feature type="compositionally biased region" description="Basic and acidic residues" evidence="1">
    <location>
        <begin position="377"/>
        <end position="392"/>
    </location>
</feature>
<feature type="region of interest" description="Disordered" evidence="1">
    <location>
        <begin position="316"/>
        <end position="427"/>
    </location>
</feature>
<dbReference type="OrthoDB" id="197257at2"/>
<feature type="chain" id="PRO_5013336408" description="DUF3300 domain-containing protein" evidence="2">
    <location>
        <begin position="22"/>
        <end position="427"/>
    </location>
</feature>
<accession>A0A1M5ESR6</accession>
<organism evidence="3 4">
    <name type="scientific">Marisediminitalea aggregata</name>
    <dbReference type="NCBI Taxonomy" id="634436"/>
    <lineage>
        <taxon>Bacteria</taxon>
        <taxon>Pseudomonadati</taxon>
        <taxon>Pseudomonadota</taxon>
        <taxon>Gammaproteobacteria</taxon>
        <taxon>Alteromonadales</taxon>
        <taxon>Alteromonadaceae</taxon>
        <taxon>Marisediminitalea</taxon>
    </lineage>
</organism>
<gene>
    <name evidence="3" type="ORF">SAMN05216361_0525</name>
</gene>
<dbReference type="InterPro" id="IPR021728">
    <property type="entry name" value="DUF3300"/>
</dbReference>
<sequence>MHKRILSLILISLLESTQVQAMSAPESTELVQSQRVSEAELDALLAPIALYPDSVVTHILIASTYPLQVIDAQRWQQSNDNLSDDTLAELLETKTWDPSVKALVPFPDILSRMSQDLNWLESVGDAVLTDEDWVLDRVQALRLQAWQHGNLETNDYQRVSYEDRVIVIEPRQPRVVYVPYYDPMITYGHWHHPIAPVIWPGYVNVRLHHGFYWGSRVTIGAGFYFGHIFWPDRHIVVSHRTVHHYPSVSYRKRYNVREYHRWQHNSANRHARYSHRVVERKPSVIKQHKTVRYHSAQAPDRSLVRPVVHQQRIEKKLKLQAHKPTAREQQKRYTQVNKPQRQAAEHRAVNPQRTHPNVAQQHKPTQPVHSKPAKPQYKQEKHERKVKRETTAHRQPSQQRQASKQRQVKQSQRQSASHINRQHSKQH</sequence>
<evidence type="ECO:0000256" key="2">
    <source>
        <dbReference type="SAM" id="SignalP"/>
    </source>
</evidence>
<evidence type="ECO:0000313" key="3">
    <source>
        <dbReference type="EMBL" id="SHF82308.1"/>
    </source>
</evidence>
<protein>
    <recommendedName>
        <fullName evidence="5">DUF3300 domain-containing protein</fullName>
    </recommendedName>
</protein>
<evidence type="ECO:0008006" key="5">
    <source>
        <dbReference type="Google" id="ProtNLM"/>
    </source>
</evidence>
<dbReference type="AlphaFoldDB" id="A0A1M5ESR6"/>
<feature type="compositionally biased region" description="Polar residues" evidence="1">
    <location>
        <begin position="351"/>
        <end position="368"/>
    </location>
</feature>
<dbReference type="RefSeq" id="WP_073317362.1">
    <property type="nucleotide sequence ID" value="NZ_FQWD01000001.1"/>
</dbReference>
<feature type="compositionally biased region" description="Low complexity" evidence="1">
    <location>
        <begin position="394"/>
        <end position="417"/>
    </location>
</feature>